<feature type="transmembrane region" description="Helical" evidence="7">
    <location>
        <begin position="211"/>
        <end position="231"/>
    </location>
</feature>
<organism evidence="9 10">
    <name type="scientific">Staphylotrichum longicolle</name>
    <dbReference type="NCBI Taxonomy" id="669026"/>
    <lineage>
        <taxon>Eukaryota</taxon>
        <taxon>Fungi</taxon>
        <taxon>Dikarya</taxon>
        <taxon>Ascomycota</taxon>
        <taxon>Pezizomycotina</taxon>
        <taxon>Sordariomycetes</taxon>
        <taxon>Sordariomycetidae</taxon>
        <taxon>Sordariales</taxon>
        <taxon>Chaetomiaceae</taxon>
        <taxon>Staphylotrichum</taxon>
    </lineage>
</organism>
<keyword evidence="4 7" id="KW-0472">Membrane</keyword>
<keyword evidence="3 7" id="KW-1133">Transmembrane helix</keyword>
<feature type="transmembrane region" description="Helical" evidence="7">
    <location>
        <begin position="58"/>
        <end position="74"/>
    </location>
</feature>
<dbReference type="Proteomes" id="UP001197093">
    <property type="component" value="Unassembled WGS sequence"/>
</dbReference>
<dbReference type="EMBL" id="JAHCVI010000002">
    <property type="protein sequence ID" value="KAG7289899.1"/>
    <property type="molecule type" value="Genomic_DNA"/>
</dbReference>
<feature type="transmembrane region" description="Helical" evidence="7">
    <location>
        <begin position="24"/>
        <end position="46"/>
    </location>
</feature>
<protein>
    <recommendedName>
        <fullName evidence="8">Rhodopsin domain-containing protein</fullName>
    </recommendedName>
</protein>
<gene>
    <name evidence="9" type="ORF">NEMBOFW57_006276</name>
</gene>
<dbReference type="InterPro" id="IPR049326">
    <property type="entry name" value="Rhodopsin_dom_fungi"/>
</dbReference>
<evidence type="ECO:0000256" key="6">
    <source>
        <dbReference type="SAM" id="MobiDB-lite"/>
    </source>
</evidence>
<feature type="transmembrane region" description="Helical" evidence="7">
    <location>
        <begin position="157"/>
        <end position="183"/>
    </location>
</feature>
<dbReference type="PANTHER" id="PTHR33048">
    <property type="entry name" value="PTH11-LIKE INTEGRAL MEMBRANE PROTEIN (AFU_ORTHOLOGUE AFUA_5G11245)"/>
    <property type="match status" value="1"/>
</dbReference>
<evidence type="ECO:0000313" key="10">
    <source>
        <dbReference type="Proteomes" id="UP001197093"/>
    </source>
</evidence>
<accession>A0AAD4EZ38</accession>
<feature type="region of interest" description="Disordered" evidence="6">
    <location>
        <begin position="338"/>
        <end position="391"/>
    </location>
</feature>
<dbReference type="GO" id="GO:0016020">
    <property type="term" value="C:membrane"/>
    <property type="evidence" value="ECO:0007669"/>
    <property type="project" value="UniProtKB-SubCell"/>
</dbReference>
<sequence length="391" mass="43252">MATPPTLDEFQFPISEEAAYRARVHVGVTIPLLALCLVPFCARLYVRIRPVWRLAWDDWFMILGFVGSCFYLSNSRLMLSSTCAKLTRYLRAQKLLAVADWALLSYEMFLTPQNLDFPTTRNAMKLSYLAIPVWGAAMTCIKISVALSLLRIPVNRLWTVFLWTVTAVQVSYLIGNTVFVFVYCQPLAAVWDFTITNGYCLGASASLTASYVGSAINITTDLLLSLAPMVMLWNLHRPLRERVLVCCLMGMGLLASASCIAKAVIVRDWGRTDIDTWSLAMSIATWTMVEQLLAVMAACSPSLKGPLERALRRFGVVIVHYNSQLSFVPERWLEGRGGPRRGDLDSDIGPDLESPRPAHIHGGVDMEKVDSTSSTSGPLGSESSGRARRGA</sequence>
<evidence type="ECO:0000256" key="7">
    <source>
        <dbReference type="SAM" id="Phobius"/>
    </source>
</evidence>
<evidence type="ECO:0000256" key="5">
    <source>
        <dbReference type="ARBA" id="ARBA00038359"/>
    </source>
</evidence>
<evidence type="ECO:0000256" key="3">
    <source>
        <dbReference type="ARBA" id="ARBA00022989"/>
    </source>
</evidence>
<evidence type="ECO:0000313" key="9">
    <source>
        <dbReference type="EMBL" id="KAG7289899.1"/>
    </source>
</evidence>
<comment type="caution">
    <text evidence="9">The sequence shown here is derived from an EMBL/GenBank/DDBJ whole genome shotgun (WGS) entry which is preliminary data.</text>
</comment>
<comment type="similarity">
    <text evidence="5">Belongs to the SAT4 family.</text>
</comment>
<comment type="subcellular location">
    <subcellularLocation>
        <location evidence="1">Membrane</location>
        <topology evidence="1">Multi-pass membrane protein</topology>
    </subcellularLocation>
</comment>
<keyword evidence="2 7" id="KW-0812">Transmembrane</keyword>
<evidence type="ECO:0000256" key="4">
    <source>
        <dbReference type="ARBA" id="ARBA00023136"/>
    </source>
</evidence>
<feature type="transmembrane region" description="Helical" evidence="7">
    <location>
        <begin position="243"/>
        <end position="265"/>
    </location>
</feature>
<dbReference type="InterPro" id="IPR052337">
    <property type="entry name" value="SAT4-like"/>
</dbReference>
<proteinExistence type="inferred from homology"/>
<feature type="compositionally biased region" description="Low complexity" evidence="6">
    <location>
        <begin position="371"/>
        <end position="384"/>
    </location>
</feature>
<evidence type="ECO:0000256" key="2">
    <source>
        <dbReference type="ARBA" id="ARBA00022692"/>
    </source>
</evidence>
<evidence type="ECO:0000259" key="8">
    <source>
        <dbReference type="Pfam" id="PF20684"/>
    </source>
</evidence>
<evidence type="ECO:0000256" key="1">
    <source>
        <dbReference type="ARBA" id="ARBA00004141"/>
    </source>
</evidence>
<dbReference type="AlphaFoldDB" id="A0AAD4EZ38"/>
<feature type="domain" description="Rhodopsin" evidence="8">
    <location>
        <begin position="42"/>
        <end position="308"/>
    </location>
</feature>
<keyword evidence="10" id="KW-1185">Reference proteome</keyword>
<dbReference type="PANTHER" id="PTHR33048:SF47">
    <property type="entry name" value="INTEGRAL MEMBRANE PROTEIN-RELATED"/>
    <property type="match status" value="1"/>
</dbReference>
<name>A0AAD4EZ38_9PEZI</name>
<feature type="transmembrane region" description="Helical" evidence="7">
    <location>
        <begin position="131"/>
        <end position="150"/>
    </location>
</feature>
<dbReference type="Pfam" id="PF20684">
    <property type="entry name" value="Fung_rhodopsin"/>
    <property type="match status" value="1"/>
</dbReference>
<reference evidence="9" key="1">
    <citation type="submission" date="2023-02" db="EMBL/GenBank/DDBJ databases">
        <authorList>
            <person name="Palmer J.M."/>
        </authorList>
    </citation>
    <scope>NUCLEOTIDE SEQUENCE</scope>
    <source>
        <strain evidence="9">FW57</strain>
    </source>
</reference>